<proteinExistence type="predicted"/>
<dbReference type="NCBIfam" id="TIGR00678">
    <property type="entry name" value="holB"/>
    <property type="match status" value="1"/>
</dbReference>
<evidence type="ECO:0000259" key="8">
    <source>
        <dbReference type="Pfam" id="PF09115"/>
    </source>
</evidence>
<comment type="caution">
    <text evidence="9">The sequence shown here is derived from an EMBL/GenBank/DDBJ whole genome shotgun (WGS) entry which is preliminary data.</text>
</comment>
<feature type="domain" description="DNA polymerase III delta subunit C-terminal" evidence="8">
    <location>
        <begin position="209"/>
        <end position="316"/>
    </location>
</feature>
<evidence type="ECO:0000256" key="5">
    <source>
        <dbReference type="ARBA" id="ARBA00022705"/>
    </source>
</evidence>
<dbReference type="InterPro" id="IPR050238">
    <property type="entry name" value="DNA_Rep/Repair_Clamp_Loader"/>
</dbReference>
<dbReference type="EMBL" id="JAIWIU010000173">
    <property type="protein sequence ID" value="MCA2018462.1"/>
    <property type="molecule type" value="Genomic_DNA"/>
</dbReference>
<dbReference type="RefSeq" id="WP_225251872.1">
    <property type="nucleotide sequence ID" value="NZ_JAIWIU010000173.1"/>
</dbReference>
<dbReference type="InterPro" id="IPR015199">
    <property type="entry name" value="DNA_pol_III_delta_C"/>
</dbReference>
<keyword evidence="4 9" id="KW-0548">Nucleotidyltransferase</keyword>
<dbReference type="Gene3D" id="1.20.272.10">
    <property type="match status" value="1"/>
</dbReference>
<name>A0ABS7YTS6_9VIBR</name>
<dbReference type="InterPro" id="IPR004622">
    <property type="entry name" value="DNA_pol_HolB"/>
</dbReference>
<dbReference type="Proteomes" id="UP001199044">
    <property type="component" value="Unassembled WGS sequence"/>
</dbReference>
<gene>
    <name evidence="9" type="primary">holB</name>
    <name evidence="9" type="ORF">LDJ79_20265</name>
</gene>
<evidence type="ECO:0000256" key="2">
    <source>
        <dbReference type="ARBA" id="ARBA00014363"/>
    </source>
</evidence>
<evidence type="ECO:0000256" key="7">
    <source>
        <dbReference type="ARBA" id="ARBA00049244"/>
    </source>
</evidence>
<evidence type="ECO:0000256" key="6">
    <source>
        <dbReference type="ARBA" id="ARBA00022932"/>
    </source>
</evidence>
<reference evidence="10" key="1">
    <citation type="submission" date="2023-07" db="EMBL/GenBank/DDBJ databases">
        <title>Molecular identification of indigenous halophilic bacteria isolated from red sea cost, biodegradation of synthetic dyes and assessment of degraded metabolite toxicity.</title>
        <authorList>
            <person name="Chaieb K."/>
            <person name="Altayb H.N."/>
        </authorList>
    </citation>
    <scope>NUCLEOTIDE SEQUENCE [LARGE SCALE GENOMIC DNA]</scope>
    <source>
        <strain evidence="10">K20</strain>
    </source>
</reference>
<keyword evidence="10" id="KW-1185">Reference proteome</keyword>
<dbReference type="SUPFAM" id="SSF48019">
    <property type="entry name" value="post-AAA+ oligomerization domain-like"/>
    <property type="match status" value="1"/>
</dbReference>
<evidence type="ECO:0000313" key="9">
    <source>
        <dbReference type="EMBL" id="MCA2018462.1"/>
    </source>
</evidence>
<protein>
    <recommendedName>
        <fullName evidence="2">DNA polymerase III subunit delta'</fullName>
        <ecNumber evidence="1">2.7.7.7</ecNumber>
    </recommendedName>
</protein>
<keyword evidence="3 9" id="KW-0808">Transferase</keyword>
<sequence>MAATLYPWLLQPWQQWQQRLQSNSFAHATLIHAQRGLGMEELVTQFANTLMCTGSDTEPCGFCHGCDLMQSGTHPDYHEVRPEKEGKAITVDQIRQCNRVALESSQLNGFRLIVIEPAEAMNESAANALLKTLEEPPEKCVFVLVTHQLNQLLPTIVSRCQLLNIAVPSAHQASEWVATQLNTSIPEYAAHLHDNAPLMTLKFVESDGVKQLNALERAFISSVSGDVTESLQCAQLVAEEPSVRLNWLWYLMSDAQKVHFGIATQDALPGAKELARLLSYNTLYQHSQALIELKERLRAFSGLNAELLVTQWLFNINNEDSCL</sequence>
<evidence type="ECO:0000256" key="4">
    <source>
        <dbReference type="ARBA" id="ARBA00022695"/>
    </source>
</evidence>
<keyword evidence="6" id="KW-0239">DNA-directed DNA polymerase</keyword>
<dbReference type="GO" id="GO:0003887">
    <property type="term" value="F:DNA-directed DNA polymerase activity"/>
    <property type="evidence" value="ECO:0007669"/>
    <property type="project" value="UniProtKB-EC"/>
</dbReference>
<dbReference type="Pfam" id="PF09115">
    <property type="entry name" value="DNApol3-delta_C"/>
    <property type="match status" value="1"/>
</dbReference>
<evidence type="ECO:0000256" key="3">
    <source>
        <dbReference type="ARBA" id="ARBA00022679"/>
    </source>
</evidence>
<evidence type="ECO:0000256" key="1">
    <source>
        <dbReference type="ARBA" id="ARBA00012417"/>
    </source>
</evidence>
<keyword evidence="5" id="KW-0235">DNA replication</keyword>
<dbReference type="PANTHER" id="PTHR11669">
    <property type="entry name" value="REPLICATION FACTOR C / DNA POLYMERASE III GAMMA-TAU SUBUNIT"/>
    <property type="match status" value="1"/>
</dbReference>
<dbReference type="SUPFAM" id="SSF52540">
    <property type="entry name" value="P-loop containing nucleoside triphosphate hydrolases"/>
    <property type="match status" value="1"/>
</dbReference>
<evidence type="ECO:0000313" key="10">
    <source>
        <dbReference type="Proteomes" id="UP001199044"/>
    </source>
</evidence>
<comment type="catalytic activity">
    <reaction evidence="7">
        <text>DNA(n) + a 2'-deoxyribonucleoside 5'-triphosphate = DNA(n+1) + diphosphate</text>
        <dbReference type="Rhea" id="RHEA:22508"/>
        <dbReference type="Rhea" id="RHEA-COMP:17339"/>
        <dbReference type="Rhea" id="RHEA-COMP:17340"/>
        <dbReference type="ChEBI" id="CHEBI:33019"/>
        <dbReference type="ChEBI" id="CHEBI:61560"/>
        <dbReference type="ChEBI" id="CHEBI:173112"/>
        <dbReference type="EC" id="2.7.7.7"/>
    </reaction>
</comment>
<dbReference type="Gene3D" id="3.40.50.300">
    <property type="entry name" value="P-loop containing nucleotide triphosphate hydrolases"/>
    <property type="match status" value="1"/>
</dbReference>
<dbReference type="InterPro" id="IPR008921">
    <property type="entry name" value="DNA_pol3_clamp-load_cplx_C"/>
</dbReference>
<organism evidence="9 10">
    <name type="scientific">Vibrio tritonius</name>
    <dbReference type="NCBI Taxonomy" id="1435069"/>
    <lineage>
        <taxon>Bacteria</taxon>
        <taxon>Pseudomonadati</taxon>
        <taxon>Pseudomonadota</taxon>
        <taxon>Gammaproteobacteria</taxon>
        <taxon>Vibrionales</taxon>
        <taxon>Vibrionaceae</taxon>
        <taxon>Vibrio</taxon>
    </lineage>
</organism>
<dbReference type="InterPro" id="IPR027417">
    <property type="entry name" value="P-loop_NTPase"/>
</dbReference>
<accession>A0ABS7YTS6</accession>
<dbReference type="PANTHER" id="PTHR11669:SF8">
    <property type="entry name" value="DNA POLYMERASE III SUBUNIT DELTA"/>
    <property type="match status" value="1"/>
</dbReference>
<dbReference type="EC" id="2.7.7.7" evidence="1"/>
<dbReference type="Pfam" id="PF13177">
    <property type="entry name" value="DNA_pol3_delta2"/>
    <property type="match status" value="1"/>
</dbReference>